<dbReference type="Proteomes" id="UP000032250">
    <property type="component" value="Unassembled WGS sequence"/>
</dbReference>
<dbReference type="OrthoDB" id="1937626at2"/>
<sequence>MNTKKITSKILSSIFILILIIFIPFKKVLAAPKVTRLYGQDRYQTSKEIVKSGWSVSKNLVITSGEDFADALCAVPLAKQLNSPILLNSKSKLNNDQIQQIKNLKVEKVFIIGGYGSISKSIEDKLRKNYNLNVIRLSGKNRYETSISVANYMYNNFTISDNIVVASGNGFADALSIAPIAAKKGFPIILSPKDTFLDETSKFLSNKKISKSYIVGGSGVINDSVLSKFPFSERIGGTDRYDTNSKIINHFTDYDYTNVYVASGENFPDALSGAALAAKNSSFIILTSKSPSNATQNFTYNICKKNSSNKNLIVLGGTGVIPNESIKKLTTKEEDYFGNKINGSSIIYDRGYIYYRKTSDKGSLHRIKADGSNDTKIINDPVCNTIIDKNYIYYNIFSFNNSNGLYRTTLDGKNKIKLSDDNFFPFSIALEGNYIYYIKNLEDGEAELWKMKTDGSSKSKISFNIKEEYSINKGYGFCIKNGWIYANIYISKNADEVESKFIMAKTDGSEVRVIANEPFIRFQPVDDYIYYSTSNGIYKIKNDGTNNTLLTSNKYKNNNIFNLNVCNDYIYYSVIADEHDAYLNGIYKMNLDGTGETRLIQTQSLYLWTTPKWIYFDTGEGISRINYLGEELYKIK</sequence>
<dbReference type="HOGENOM" id="CLU_028455_4_1_9"/>
<proteinExistence type="predicted"/>
<dbReference type="Gene3D" id="3.40.50.12090">
    <property type="match status" value="2"/>
</dbReference>
<dbReference type="InterPro" id="IPR051922">
    <property type="entry name" value="Bact_Sporulation_Assoc"/>
</dbReference>
<accession>A0A0D1BVC5</accession>
<dbReference type="PATRIC" id="fig|1379739.3.peg.1082"/>
<evidence type="ECO:0000259" key="1">
    <source>
        <dbReference type="Pfam" id="PF16472"/>
    </source>
</evidence>
<dbReference type="InterPro" id="IPR032485">
    <property type="entry name" value="LRP1-like_beta_prop"/>
</dbReference>
<gene>
    <name evidence="2" type="ORF">N495_03825</name>
</gene>
<comment type="caution">
    <text evidence="2">The sequence shown here is derived from an EMBL/GenBank/DDBJ whole genome shotgun (WGS) entry which is preliminary data.</text>
</comment>
<feature type="domain" description="Prolow-density lipoprotein receptor-related protein 1-like beta-propeller" evidence="1">
    <location>
        <begin position="338"/>
        <end position="619"/>
    </location>
</feature>
<dbReference type="EMBL" id="JXSU01000007">
    <property type="protein sequence ID" value="KIS22746.1"/>
    <property type="molecule type" value="Genomic_DNA"/>
</dbReference>
<evidence type="ECO:0000313" key="2">
    <source>
        <dbReference type="EMBL" id="KIS22746.1"/>
    </source>
</evidence>
<dbReference type="SUPFAM" id="SSF82171">
    <property type="entry name" value="DPP6 N-terminal domain-like"/>
    <property type="match status" value="1"/>
</dbReference>
<protein>
    <submittedName>
        <fullName evidence="2">Cell wall-binding protein</fullName>
    </submittedName>
</protein>
<evidence type="ECO:0000313" key="3">
    <source>
        <dbReference type="Proteomes" id="UP000032250"/>
    </source>
</evidence>
<dbReference type="PANTHER" id="PTHR30032:SF8">
    <property type="entry name" value="GERMINATION-SPECIFIC N-ACETYLMURAMOYL-L-ALANINE AMIDASE"/>
    <property type="match status" value="1"/>
</dbReference>
<dbReference type="InterPro" id="IPR011042">
    <property type="entry name" value="6-blade_b-propeller_TolB-like"/>
</dbReference>
<reference evidence="2 3" key="1">
    <citation type="submission" date="2014-06" db="EMBL/GenBank/DDBJ databases">
        <title>Genome characterization of distinct group I Clostridium botulinum lineages.</title>
        <authorList>
            <person name="Giordani F."/>
            <person name="Anselmo A."/>
            <person name="Fillo S."/>
            <person name="Palozzi A.M."/>
            <person name="Fortunato A."/>
            <person name="Gentile B."/>
            <person name="Ciammaruconi A."/>
            <person name="Anniballi F."/>
            <person name="De Medici D."/>
            <person name="Lista F."/>
        </authorList>
    </citation>
    <scope>NUCLEOTIDE SEQUENCE [LARGE SCALE GENOMIC DNA]</scope>
    <source>
        <strain evidence="2 3">B2 450</strain>
    </source>
</reference>
<dbReference type="InterPro" id="IPR007253">
    <property type="entry name" value="Cell_wall-bd_2"/>
</dbReference>
<dbReference type="Pfam" id="PF16472">
    <property type="entry name" value="DUF5050"/>
    <property type="match status" value="1"/>
</dbReference>
<dbReference type="RefSeq" id="WP_043031535.1">
    <property type="nucleotide sequence ID" value="NZ_JXSU01000007.1"/>
</dbReference>
<organism evidence="2 3">
    <name type="scientific">Clostridium botulinum B2 450</name>
    <dbReference type="NCBI Taxonomy" id="1379739"/>
    <lineage>
        <taxon>Bacteria</taxon>
        <taxon>Bacillati</taxon>
        <taxon>Bacillota</taxon>
        <taxon>Clostridia</taxon>
        <taxon>Eubacteriales</taxon>
        <taxon>Clostridiaceae</taxon>
        <taxon>Clostridium</taxon>
    </lineage>
</organism>
<name>A0A0D1BVC5_CLOBO</name>
<dbReference type="Pfam" id="PF04122">
    <property type="entry name" value="CW_binding_2"/>
    <property type="match status" value="3"/>
</dbReference>
<dbReference type="Gene3D" id="2.120.10.30">
    <property type="entry name" value="TolB, C-terminal domain"/>
    <property type="match status" value="2"/>
</dbReference>
<dbReference type="PANTHER" id="PTHR30032">
    <property type="entry name" value="N-ACETYLMURAMOYL-L-ALANINE AMIDASE-RELATED"/>
    <property type="match status" value="1"/>
</dbReference>
<dbReference type="AlphaFoldDB" id="A0A0D1BVC5"/>